<comment type="caution">
    <text evidence="3">The sequence shown here is derived from an EMBL/GenBank/DDBJ whole genome shotgun (WGS) entry which is preliminary data.</text>
</comment>
<reference evidence="3 4" key="1">
    <citation type="submission" date="2021-01" db="EMBL/GenBank/DDBJ databases">
        <title>Whole genome shotgun sequence of Asanoa siamensis NBRC 107932.</title>
        <authorList>
            <person name="Komaki H."/>
            <person name="Tamura T."/>
        </authorList>
    </citation>
    <scope>NUCLEOTIDE SEQUENCE [LARGE SCALE GENOMIC DNA]</scope>
    <source>
        <strain evidence="3 4">NBRC 107932</strain>
    </source>
</reference>
<dbReference type="RefSeq" id="WP_203715226.1">
    <property type="nucleotide sequence ID" value="NZ_BONE01000032.1"/>
</dbReference>
<evidence type="ECO:0000256" key="1">
    <source>
        <dbReference type="SAM" id="MobiDB-lite"/>
    </source>
</evidence>
<evidence type="ECO:0000313" key="4">
    <source>
        <dbReference type="Proteomes" id="UP000604117"/>
    </source>
</evidence>
<proteinExistence type="predicted"/>
<dbReference type="InterPro" id="IPR029046">
    <property type="entry name" value="LolA/LolB/LppX"/>
</dbReference>
<feature type="signal peptide" evidence="2">
    <location>
        <begin position="1"/>
        <end position="22"/>
    </location>
</feature>
<evidence type="ECO:0000256" key="2">
    <source>
        <dbReference type="SAM" id="SignalP"/>
    </source>
</evidence>
<keyword evidence="2" id="KW-0732">Signal</keyword>
<dbReference type="Gene3D" id="2.50.20.20">
    <property type="match status" value="1"/>
</dbReference>
<keyword evidence="4" id="KW-1185">Reference proteome</keyword>
<evidence type="ECO:0008006" key="5">
    <source>
        <dbReference type="Google" id="ProtNLM"/>
    </source>
</evidence>
<dbReference type="Proteomes" id="UP000604117">
    <property type="component" value="Unassembled WGS sequence"/>
</dbReference>
<dbReference type="PROSITE" id="PS51257">
    <property type="entry name" value="PROKAR_LIPOPROTEIN"/>
    <property type="match status" value="1"/>
</dbReference>
<feature type="chain" id="PRO_5045944974" description="Lipoprotein LprG" evidence="2">
    <location>
        <begin position="23"/>
        <end position="256"/>
    </location>
</feature>
<gene>
    <name evidence="3" type="ORF">Asi02nite_40960</name>
</gene>
<organism evidence="3 4">
    <name type="scientific">Asanoa siamensis</name>
    <dbReference type="NCBI Taxonomy" id="926357"/>
    <lineage>
        <taxon>Bacteria</taxon>
        <taxon>Bacillati</taxon>
        <taxon>Actinomycetota</taxon>
        <taxon>Actinomycetes</taxon>
        <taxon>Micromonosporales</taxon>
        <taxon>Micromonosporaceae</taxon>
        <taxon>Asanoa</taxon>
    </lineage>
</organism>
<feature type="region of interest" description="Disordered" evidence="1">
    <location>
        <begin position="27"/>
        <end position="52"/>
    </location>
</feature>
<name>A0ABQ4CTF8_9ACTN</name>
<protein>
    <recommendedName>
        <fullName evidence="5">Lipoprotein LprG</fullName>
    </recommendedName>
</protein>
<sequence length="256" mass="25478">MRRLATSGLGVFAALCIGLAGCGTTTAPGASPSTTPSAGGSAEPSAPSAATAELTAAAQKLNDDTVKVTLESSSVNSTGNLDPRSDKATMTLKIGNNSTIDLRSIGEDAWLQATGVPGVEPGKWLHIDGARLAGTSFDALPDGDAAGAGKFVERMADVTKSGDGSYAGTIDLAKVSGSGVSVDVLGGKGNAVPFTATVDDQDRLSKLTIDLSAIDPNLGTMTTTYSDFGAPVTVAAPPAAQVVEAPESLLQALGAK</sequence>
<dbReference type="SUPFAM" id="SSF89392">
    <property type="entry name" value="Prokaryotic lipoproteins and lipoprotein localization factors"/>
    <property type="match status" value="1"/>
</dbReference>
<evidence type="ECO:0000313" key="3">
    <source>
        <dbReference type="EMBL" id="GIF74578.1"/>
    </source>
</evidence>
<accession>A0ABQ4CTF8</accession>
<dbReference type="EMBL" id="BONE01000032">
    <property type="protein sequence ID" value="GIF74578.1"/>
    <property type="molecule type" value="Genomic_DNA"/>
</dbReference>